<dbReference type="RefSeq" id="WP_214420150.1">
    <property type="nucleotide sequence ID" value="NZ_CP075546.1"/>
</dbReference>
<evidence type="ECO:0008006" key="3">
    <source>
        <dbReference type="Google" id="ProtNLM"/>
    </source>
</evidence>
<protein>
    <recommendedName>
        <fullName evidence="3">Endonuclease</fullName>
    </recommendedName>
</protein>
<gene>
    <name evidence="1" type="ORF">KHC33_02120</name>
</gene>
<dbReference type="AlphaFoldDB" id="A0A8E7EHH7"/>
<dbReference type="Proteomes" id="UP000680656">
    <property type="component" value="Chromosome"/>
</dbReference>
<proteinExistence type="predicted"/>
<reference evidence="1 2" key="1">
    <citation type="submission" date="2021-05" db="EMBL/GenBank/DDBJ databases">
        <title>A novel Methanospirillum isolate from a pyrite-forming mixed culture.</title>
        <authorList>
            <person name="Bunk B."/>
            <person name="Sproer C."/>
            <person name="Spring S."/>
            <person name="Pester M."/>
        </authorList>
    </citation>
    <scope>NUCLEOTIDE SEQUENCE [LARGE SCALE GENOMIC DNA]</scope>
    <source>
        <strain evidence="1 2">J.3.6.1-F.2.7.3</strain>
    </source>
</reference>
<name>A0A8E7EHH7_9EURY</name>
<dbReference type="KEGG" id="mrtj:KHC33_02120"/>
<evidence type="ECO:0000313" key="2">
    <source>
        <dbReference type="Proteomes" id="UP000680656"/>
    </source>
</evidence>
<organism evidence="1 2">
    <name type="scientific">Methanospirillum purgamenti</name>
    <dbReference type="NCBI Taxonomy" id="2834276"/>
    <lineage>
        <taxon>Archaea</taxon>
        <taxon>Methanobacteriati</taxon>
        <taxon>Methanobacteriota</taxon>
        <taxon>Stenosarchaea group</taxon>
        <taxon>Methanomicrobia</taxon>
        <taxon>Methanomicrobiales</taxon>
        <taxon>Methanospirillaceae</taxon>
        <taxon>Methanospirillum</taxon>
    </lineage>
</organism>
<dbReference type="EMBL" id="CP075546">
    <property type="protein sequence ID" value="QVV89353.1"/>
    <property type="molecule type" value="Genomic_DNA"/>
</dbReference>
<evidence type="ECO:0000313" key="1">
    <source>
        <dbReference type="EMBL" id="QVV89353.1"/>
    </source>
</evidence>
<sequence length="116" mass="13117">MSDTPDYSTCRTSPHAARRLLQELGYTALRIVTPTLPIDIIAWKNRQDILLIKVKSMRRPLKKDRLVSEMNPLFQMAASGTCPGTIQLWIRRAAIWDRYHVMAGGFAAIKEGVHGI</sequence>
<keyword evidence="2" id="KW-1185">Reference proteome</keyword>
<dbReference type="GeneID" id="65095942"/>
<accession>A0A8E7EHH7</accession>